<name>A0A5C6E6T8_9BACT</name>
<dbReference type="AlphaFoldDB" id="A0A5C6E6T8"/>
<reference evidence="2 3" key="1">
    <citation type="submission" date="2019-02" db="EMBL/GenBank/DDBJ databases">
        <title>Deep-cultivation of Planctomycetes and their phenomic and genomic characterization uncovers novel biology.</title>
        <authorList>
            <person name="Wiegand S."/>
            <person name="Jogler M."/>
            <person name="Boedeker C."/>
            <person name="Pinto D."/>
            <person name="Vollmers J."/>
            <person name="Rivas-Marin E."/>
            <person name="Kohn T."/>
            <person name="Peeters S.H."/>
            <person name="Heuer A."/>
            <person name="Rast P."/>
            <person name="Oberbeckmann S."/>
            <person name="Bunk B."/>
            <person name="Jeske O."/>
            <person name="Meyerdierks A."/>
            <person name="Storesund J.E."/>
            <person name="Kallscheuer N."/>
            <person name="Luecker S."/>
            <person name="Lage O.M."/>
            <person name="Pohl T."/>
            <person name="Merkel B.J."/>
            <person name="Hornburger P."/>
            <person name="Mueller R.-W."/>
            <person name="Bruemmer F."/>
            <person name="Labrenz M."/>
            <person name="Spormann A.M."/>
            <person name="Op Den Camp H."/>
            <person name="Overmann J."/>
            <person name="Amann R."/>
            <person name="Jetten M.S.M."/>
            <person name="Mascher T."/>
            <person name="Medema M.H."/>
            <person name="Devos D.P."/>
            <person name="Kaster A.-K."/>
            <person name="Ovreas L."/>
            <person name="Rohde M."/>
            <person name="Galperin M.Y."/>
            <person name="Jogler C."/>
        </authorList>
    </citation>
    <scope>NUCLEOTIDE SEQUENCE [LARGE SCALE GENOMIC DNA]</scope>
    <source>
        <strain evidence="2 3">Poly51</strain>
    </source>
</reference>
<keyword evidence="3" id="KW-1185">Reference proteome</keyword>
<comment type="caution">
    <text evidence="2">The sequence shown here is derived from an EMBL/GenBank/DDBJ whole genome shotgun (WGS) entry which is preliminary data.</text>
</comment>
<dbReference type="Proteomes" id="UP000318288">
    <property type="component" value="Unassembled WGS sequence"/>
</dbReference>
<evidence type="ECO:0000256" key="1">
    <source>
        <dbReference type="SAM" id="MobiDB-lite"/>
    </source>
</evidence>
<feature type="region of interest" description="Disordered" evidence="1">
    <location>
        <begin position="1"/>
        <end position="25"/>
    </location>
</feature>
<evidence type="ECO:0000313" key="3">
    <source>
        <dbReference type="Proteomes" id="UP000318288"/>
    </source>
</evidence>
<evidence type="ECO:0000313" key="2">
    <source>
        <dbReference type="EMBL" id="TWU43677.1"/>
    </source>
</evidence>
<proteinExistence type="predicted"/>
<gene>
    <name evidence="2" type="ORF">Poly51_61990</name>
</gene>
<organism evidence="2 3">
    <name type="scientific">Rubripirellula tenax</name>
    <dbReference type="NCBI Taxonomy" id="2528015"/>
    <lineage>
        <taxon>Bacteria</taxon>
        <taxon>Pseudomonadati</taxon>
        <taxon>Planctomycetota</taxon>
        <taxon>Planctomycetia</taxon>
        <taxon>Pirellulales</taxon>
        <taxon>Pirellulaceae</taxon>
        <taxon>Rubripirellula</taxon>
    </lineage>
</organism>
<protein>
    <submittedName>
        <fullName evidence="2">Uncharacterized protein</fullName>
    </submittedName>
</protein>
<sequence>MARSQMENQPAVPGDGGRYATTGSHFPLLLPLRIGELNVEQRMETR</sequence>
<accession>A0A5C6E6T8</accession>
<dbReference type="EMBL" id="SJPW01000014">
    <property type="protein sequence ID" value="TWU43677.1"/>
    <property type="molecule type" value="Genomic_DNA"/>
</dbReference>